<evidence type="ECO:0000256" key="12">
    <source>
        <dbReference type="ARBA" id="ARBA00022833"/>
    </source>
</evidence>
<dbReference type="GO" id="GO:0051539">
    <property type="term" value="F:4 iron, 4 sulfur cluster binding"/>
    <property type="evidence" value="ECO:0007669"/>
    <property type="project" value="UniProtKB-KW"/>
</dbReference>
<keyword evidence="10 20" id="KW-0863">Zinc-finger</keyword>
<evidence type="ECO:0000256" key="18">
    <source>
        <dbReference type="ARBA" id="ARBA00023242"/>
    </source>
</evidence>
<dbReference type="GO" id="GO:0008270">
    <property type="term" value="F:zinc ion binding"/>
    <property type="evidence" value="ECO:0007669"/>
    <property type="project" value="UniProtKB-KW"/>
</dbReference>
<dbReference type="InterPro" id="IPR050240">
    <property type="entry name" value="DNA_pol_type-B"/>
</dbReference>
<dbReference type="PANTHER" id="PTHR10322:SF23">
    <property type="entry name" value="DNA POLYMERASE DELTA CATALYTIC SUBUNIT"/>
    <property type="match status" value="1"/>
</dbReference>
<organism evidence="25 26">
    <name type="scientific">Syncephalastrum racemosum</name>
    <name type="common">Filamentous fungus</name>
    <dbReference type="NCBI Taxonomy" id="13706"/>
    <lineage>
        <taxon>Eukaryota</taxon>
        <taxon>Fungi</taxon>
        <taxon>Fungi incertae sedis</taxon>
        <taxon>Mucoromycota</taxon>
        <taxon>Mucoromycotina</taxon>
        <taxon>Mucoromycetes</taxon>
        <taxon>Mucorales</taxon>
        <taxon>Syncephalastraceae</taxon>
        <taxon>Syncephalastrum</taxon>
    </lineage>
</organism>
<dbReference type="InParanoid" id="A0A1X2H3X3"/>
<keyword evidence="6 20" id="KW-0548">Nucleotidyltransferase</keyword>
<evidence type="ECO:0000256" key="1">
    <source>
        <dbReference type="ARBA" id="ARBA00001966"/>
    </source>
</evidence>
<evidence type="ECO:0000256" key="3">
    <source>
        <dbReference type="ARBA" id="ARBA00005755"/>
    </source>
</evidence>
<dbReference type="Pfam" id="PF03104">
    <property type="entry name" value="DNA_pol_B_exo1"/>
    <property type="match status" value="1"/>
</dbReference>
<evidence type="ECO:0000256" key="5">
    <source>
        <dbReference type="ARBA" id="ARBA00022679"/>
    </source>
</evidence>
<dbReference type="GO" id="GO:0003677">
    <property type="term" value="F:DNA binding"/>
    <property type="evidence" value="ECO:0007669"/>
    <property type="project" value="UniProtKB-KW"/>
</dbReference>
<dbReference type="GO" id="GO:0006287">
    <property type="term" value="P:base-excision repair, gap-filling"/>
    <property type="evidence" value="ECO:0007669"/>
    <property type="project" value="TreeGrafter"/>
</dbReference>
<dbReference type="PRINTS" id="PR00106">
    <property type="entry name" value="DNAPOLB"/>
</dbReference>
<dbReference type="SUPFAM" id="SSF56672">
    <property type="entry name" value="DNA/RNA polymerases"/>
    <property type="match status" value="1"/>
</dbReference>
<dbReference type="InterPro" id="IPR025687">
    <property type="entry name" value="Znf-C4pol"/>
</dbReference>
<dbReference type="InterPro" id="IPR006134">
    <property type="entry name" value="DNA-dir_DNA_pol_B_multi_dom"/>
</dbReference>
<comment type="similarity">
    <text evidence="3 20">Belongs to the DNA polymerase type-B family.</text>
</comment>
<keyword evidence="17 20" id="KW-0238">DNA-binding</keyword>
<evidence type="ECO:0000256" key="7">
    <source>
        <dbReference type="ARBA" id="ARBA00022705"/>
    </source>
</evidence>
<evidence type="ECO:0000259" key="23">
    <source>
        <dbReference type="Pfam" id="PF03104"/>
    </source>
</evidence>
<keyword evidence="12 20" id="KW-0862">Zinc</keyword>
<sequence>MATKSSFGRITRSKSKAKLKTGGQLDLSPSPYAPNLLLRKRQHTAAHIVRESELFDAELKALTEKSAIEEAKARQTAETPWHRPKVVLDPTKNSLVFQVVDIDTHLDPVTQKATVLLYGTTREGNSVVCRANGFYSYFFFPIDADMDQSHLDEMRAIICIDLKMSDVIHAMEIVERKNLCAYSGDSKLRYVKMSSSSPKHLHRLRNKVQNGIHLRDRFFKALATFESNLAHELKFMVECKIKGHSWVELPAQKYEISKEITTHAQIEASIQYTDLIAHAPEEASWMGIAPLRILSFDIECMVRANQMCDPEVDSVIQIATVVKLHGEKTQLIRNVFTLNSCAAIPDAQVLSFYSESDMLQAWKDFFIQIDPDIVTGYNFLNFDFPYLIRRAKKLGIEGFPYFGRAKNIETKITKADDVLSSAGRVYKQETVVLTGRLEMDVIRILRREIKMSRYSLNEASKFILGKNKDDVHFSEISKLHKGNADSRRRLAQYCLKDAILPLEIMEKLTMVSNYTQMSRVAGVPIRRLLASGQRMRIVTQLQHYATAQGFIIPMIENQDYTDIHREPTEVISPARGLYEGPVVRLDIRSLYSSIIQAYNLCYTTVISDKNVKQLDLLEDKDFITTLNGVKILTPGKRRGILPQLLADLFAEESRMKQEHEREKDTCRLAALKSRENALKTSANSVYGFLKASKIGLTSRDILSSIDCLGSDILLRARQVIEGHFRNSKVIYGDTDSLMVLFNVEDVNEAITLGHEACRLITRQFKLPVHLAVDKVYMPFLLTGRKNYAGVPWIHSGKHGELYVHGYEDFRQDFCKLRHITIRKCIEKILVDRDVEGAKTYVMQTISDLLNNRTDASWLILSKALIKNDQKSRSEYNKLLSHMRARNPRAISNFGDRISYIMVQTSRSDPYAEEPLFVAENDIPVNTSYYIERQLRKPLGQLFESIGSNISKLFDGDHTRSVAVTTRPIGPLGKFTVKKSRCIGCRANLDSKDGEDDPALCQHCRPNAVDIILKESEKLNDAEIRFSRLWTQCQQCQSTIHQQVECGNIDCDIFYMRFQARKDLEDASARNDRLAKLDLDW</sequence>
<dbReference type="GO" id="GO:0045004">
    <property type="term" value="P:DNA replication proofreading"/>
    <property type="evidence" value="ECO:0007669"/>
    <property type="project" value="TreeGrafter"/>
</dbReference>
<dbReference type="InterPro" id="IPR023211">
    <property type="entry name" value="DNA_pol_palm_dom_sf"/>
</dbReference>
<dbReference type="Pfam" id="PF14260">
    <property type="entry name" value="zf-C4pol"/>
    <property type="match status" value="1"/>
</dbReference>
<dbReference type="OrthoDB" id="2414538at2759"/>
<dbReference type="InterPro" id="IPR036397">
    <property type="entry name" value="RNaseH_sf"/>
</dbReference>
<dbReference type="Gene3D" id="1.10.132.60">
    <property type="entry name" value="DNA polymerase family B, C-terminal domain"/>
    <property type="match status" value="1"/>
</dbReference>
<evidence type="ECO:0000256" key="9">
    <source>
        <dbReference type="ARBA" id="ARBA00022723"/>
    </source>
</evidence>
<name>A0A1X2H3X3_SYNRA</name>
<dbReference type="PROSITE" id="PS00116">
    <property type="entry name" value="DNA_POLYMERASE_B"/>
    <property type="match status" value="1"/>
</dbReference>
<proteinExistence type="inferred from homology"/>
<reference evidence="25 26" key="1">
    <citation type="submission" date="2016-07" db="EMBL/GenBank/DDBJ databases">
        <title>Pervasive Adenine N6-methylation of Active Genes in Fungi.</title>
        <authorList>
            <consortium name="DOE Joint Genome Institute"/>
            <person name="Mondo S.J."/>
            <person name="Dannebaum R.O."/>
            <person name="Kuo R.C."/>
            <person name="Labutti K."/>
            <person name="Haridas S."/>
            <person name="Kuo A."/>
            <person name="Salamov A."/>
            <person name="Ahrendt S.R."/>
            <person name="Lipzen A."/>
            <person name="Sullivan W."/>
            <person name="Andreopoulos W.B."/>
            <person name="Clum A."/>
            <person name="Lindquist E."/>
            <person name="Daum C."/>
            <person name="Ramamoorthy G.K."/>
            <person name="Gryganskyi A."/>
            <person name="Culley D."/>
            <person name="Magnuson J.K."/>
            <person name="James T.Y."/>
            <person name="O'Malley M.A."/>
            <person name="Stajich J.E."/>
            <person name="Spatafora J.W."/>
            <person name="Visel A."/>
            <person name="Grigoriev I.V."/>
        </authorList>
    </citation>
    <scope>NUCLEOTIDE SEQUENCE [LARGE SCALE GENOMIC DNA]</scope>
    <source>
        <strain evidence="25 26">NRRL 2496</strain>
    </source>
</reference>
<dbReference type="InterPro" id="IPR012337">
    <property type="entry name" value="RNaseH-like_sf"/>
</dbReference>
<dbReference type="InterPro" id="IPR006172">
    <property type="entry name" value="DNA-dir_DNA_pol_B"/>
</dbReference>
<dbReference type="FunFam" id="3.30.420.10:FF:000004">
    <property type="entry name" value="DNA polymerase"/>
    <property type="match status" value="1"/>
</dbReference>
<dbReference type="InterPro" id="IPR006133">
    <property type="entry name" value="DNA-dir_DNA_pol_B_exonuc"/>
</dbReference>
<protein>
    <recommendedName>
        <fullName evidence="20">DNA polymerase</fullName>
        <ecNumber evidence="20">2.7.7.7</ecNumber>
    </recommendedName>
</protein>
<comment type="subcellular location">
    <subcellularLocation>
        <location evidence="2 20">Nucleus</location>
    </subcellularLocation>
</comment>
<dbReference type="Gene3D" id="3.30.342.10">
    <property type="entry name" value="DNA Polymerase, chain B, domain 1"/>
    <property type="match status" value="1"/>
</dbReference>
<evidence type="ECO:0000256" key="15">
    <source>
        <dbReference type="ARBA" id="ARBA00023004"/>
    </source>
</evidence>
<evidence type="ECO:0000256" key="16">
    <source>
        <dbReference type="ARBA" id="ARBA00023014"/>
    </source>
</evidence>
<evidence type="ECO:0000256" key="10">
    <source>
        <dbReference type="ARBA" id="ARBA00022771"/>
    </source>
</evidence>
<dbReference type="EC" id="2.7.7.7" evidence="20"/>
<accession>A0A1X2H3X3</accession>
<feature type="region of interest" description="Disordered" evidence="21">
    <location>
        <begin position="1"/>
        <end position="25"/>
    </location>
</feature>
<evidence type="ECO:0000256" key="13">
    <source>
        <dbReference type="ARBA" id="ARBA00022839"/>
    </source>
</evidence>
<keyword evidence="7 20" id="KW-0235">DNA replication</keyword>
<evidence type="ECO:0000313" key="26">
    <source>
        <dbReference type="Proteomes" id="UP000242180"/>
    </source>
</evidence>
<evidence type="ECO:0000256" key="4">
    <source>
        <dbReference type="ARBA" id="ARBA00022485"/>
    </source>
</evidence>
<dbReference type="GO" id="GO:0006297">
    <property type="term" value="P:nucleotide-excision repair, DNA gap filling"/>
    <property type="evidence" value="ECO:0007669"/>
    <property type="project" value="TreeGrafter"/>
</dbReference>
<dbReference type="SUPFAM" id="SSF53098">
    <property type="entry name" value="Ribonuclease H-like"/>
    <property type="match status" value="1"/>
</dbReference>
<evidence type="ECO:0000259" key="24">
    <source>
        <dbReference type="Pfam" id="PF14260"/>
    </source>
</evidence>
<dbReference type="STRING" id="13706.A0A1X2H3X3"/>
<feature type="non-terminal residue" evidence="25">
    <location>
        <position position="1"/>
    </location>
</feature>
<feature type="domain" description="DNA-directed DNA polymerase family B exonuclease" evidence="23">
    <location>
        <begin position="224"/>
        <end position="458"/>
    </location>
</feature>
<keyword evidence="8" id="KW-0540">Nuclease</keyword>
<dbReference type="InterPro" id="IPR017964">
    <property type="entry name" value="DNA-dir_DNA_pol_B_CS"/>
</dbReference>
<evidence type="ECO:0000256" key="19">
    <source>
        <dbReference type="ARBA" id="ARBA00049244"/>
    </source>
</evidence>
<keyword evidence="15 20" id="KW-0408">Iron</keyword>
<keyword evidence="18 20" id="KW-0539">Nucleus</keyword>
<dbReference type="InterPro" id="IPR043502">
    <property type="entry name" value="DNA/RNA_pol_sf"/>
</dbReference>
<dbReference type="EMBL" id="MCGN01000009">
    <property type="protein sequence ID" value="ORY93093.1"/>
    <property type="molecule type" value="Genomic_DNA"/>
</dbReference>
<dbReference type="Gene3D" id="3.30.420.10">
    <property type="entry name" value="Ribonuclease H-like superfamily/Ribonuclease H"/>
    <property type="match status" value="1"/>
</dbReference>
<keyword evidence="9 20" id="KW-0479">Metal-binding</keyword>
<comment type="catalytic activity">
    <reaction evidence="19 20">
        <text>DNA(n) + a 2'-deoxyribonucleoside 5'-triphosphate = DNA(n+1) + diphosphate</text>
        <dbReference type="Rhea" id="RHEA:22508"/>
        <dbReference type="Rhea" id="RHEA-COMP:17339"/>
        <dbReference type="Rhea" id="RHEA-COMP:17340"/>
        <dbReference type="ChEBI" id="CHEBI:33019"/>
        <dbReference type="ChEBI" id="CHEBI:61560"/>
        <dbReference type="ChEBI" id="CHEBI:173112"/>
        <dbReference type="EC" id="2.7.7.7"/>
    </reaction>
</comment>
<evidence type="ECO:0000259" key="22">
    <source>
        <dbReference type="Pfam" id="PF00136"/>
    </source>
</evidence>
<dbReference type="InterPro" id="IPR042087">
    <property type="entry name" value="DNA_pol_B_thumb"/>
</dbReference>
<evidence type="ECO:0000256" key="8">
    <source>
        <dbReference type="ARBA" id="ARBA00022722"/>
    </source>
</evidence>
<evidence type="ECO:0000256" key="21">
    <source>
        <dbReference type="SAM" id="MobiDB-lite"/>
    </source>
</evidence>
<dbReference type="Pfam" id="PF00136">
    <property type="entry name" value="DNA_pol_B"/>
    <property type="match status" value="1"/>
</dbReference>
<feature type="domain" description="DNA-directed DNA polymerase family B multifunctional" evidence="22">
    <location>
        <begin position="523"/>
        <end position="945"/>
    </location>
</feature>
<keyword evidence="14 20" id="KW-0239">DNA-directed DNA polymerase</keyword>
<dbReference type="GO" id="GO:0008296">
    <property type="term" value="F:3'-5'-DNA exonuclease activity"/>
    <property type="evidence" value="ECO:0007669"/>
    <property type="project" value="TreeGrafter"/>
</dbReference>
<dbReference type="Gene3D" id="3.90.1600.10">
    <property type="entry name" value="Palm domain of DNA polymerase"/>
    <property type="match status" value="2"/>
</dbReference>
<dbReference type="Proteomes" id="UP000242180">
    <property type="component" value="Unassembled WGS sequence"/>
</dbReference>
<dbReference type="SMART" id="SM00486">
    <property type="entry name" value="POLBc"/>
    <property type="match status" value="1"/>
</dbReference>
<keyword evidence="11" id="KW-0378">Hydrolase</keyword>
<comment type="cofactor">
    <cofactor evidence="1 20">
        <name>[4Fe-4S] cluster</name>
        <dbReference type="ChEBI" id="CHEBI:49883"/>
    </cofactor>
</comment>
<dbReference type="PANTHER" id="PTHR10322">
    <property type="entry name" value="DNA POLYMERASE CATALYTIC SUBUNIT"/>
    <property type="match status" value="1"/>
</dbReference>
<dbReference type="GO" id="GO:0000166">
    <property type="term" value="F:nucleotide binding"/>
    <property type="evidence" value="ECO:0007669"/>
    <property type="project" value="InterPro"/>
</dbReference>
<feature type="domain" description="C4-type zinc-finger of DNA polymerase delta" evidence="24">
    <location>
        <begin position="981"/>
        <end position="1056"/>
    </location>
</feature>
<evidence type="ECO:0000256" key="20">
    <source>
        <dbReference type="RuleBase" id="RU000442"/>
    </source>
</evidence>
<keyword evidence="4 20" id="KW-0004">4Fe-4S</keyword>
<evidence type="ECO:0000256" key="6">
    <source>
        <dbReference type="ARBA" id="ARBA00022695"/>
    </source>
</evidence>
<dbReference type="GO" id="GO:0003887">
    <property type="term" value="F:DNA-directed DNA polymerase activity"/>
    <property type="evidence" value="ECO:0007669"/>
    <property type="project" value="UniProtKB-KW"/>
</dbReference>
<dbReference type="AlphaFoldDB" id="A0A1X2H3X3"/>
<keyword evidence="16 20" id="KW-0411">Iron-sulfur</keyword>
<evidence type="ECO:0000313" key="25">
    <source>
        <dbReference type="EMBL" id="ORY93093.1"/>
    </source>
</evidence>
<keyword evidence="26" id="KW-1185">Reference proteome</keyword>
<gene>
    <name evidence="25" type="ORF">BCR43DRAFT_496312</name>
</gene>
<dbReference type="GO" id="GO:0043625">
    <property type="term" value="C:delta DNA polymerase complex"/>
    <property type="evidence" value="ECO:0007669"/>
    <property type="project" value="TreeGrafter"/>
</dbReference>
<evidence type="ECO:0000256" key="11">
    <source>
        <dbReference type="ARBA" id="ARBA00022801"/>
    </source>
</evidence>
<keyword evidence="5 20" id="KW-0808">Transferase</keyword>
<evidence type="ECO:0000256" key="14">
    <source>
        <dbReference type="ARBA" id="ARBA00022932"/>
    </source>
</evidence>
<evidence type="ECO:0000256" key="17">
    <source>
        <dbReference type="ARBA" id="ARBA00023125"/>
    </source>
</evidence>
<keyword evidence="13" id="KW-0269">Exonuclease</keyword>
<comment type="caution">
    <text evidence="25">The sequence shown here is derived from an EMBL/GenBank/DDBJ whole genome shotgun (WGS) entry which is preliminary data.</text>
</comment>
<evidence type="ECO:0000256" key="2">
    <source>
        <dbReference type="ARBA" id="ARBA00004123"/>
    </source>
</evidence>